<dbReference type="EMBL" id="CAICTM010001433">
    <property type="protein sequence ID" value="CAB9523588.1"/>
    <property type="molecule type" value="Genomic_DNA"/>
</dbReference>
<evidence type="ECO:0000313" key="2">
    <source>
        <dbReference type="Proteomes" id="UP001153069"/>
    </source>
</evidence>
<evidence type="ECO:0000313" key="1">
    <source>
        <dbReference type="EMBL" id="CAB9523588.1"/>
    </source>
</evidence>
<sequence>MLADGEAPTLDETAARAAKRHKTRVAAEVGRATITKCDFDVLLLVEKSCYENDDGTRKELRGQYVPGKADSRQLKKASKEFCRRALEGLGSIPPFVLVARNIPEASIPSPYEIPSDFEVSVSGTKISVHKIVLVHYGGDLYIVKIASGPTHAQAVTEIIGQIHPYKAARRDIFDFASDGIYEMPGTGGHQATFGGNRKNFGYAPDYGILSTYPFQQGIALLRGVFIAEAEVFNRDAAALVSRMSEYAKIPQNKYLLAMKIYKDRVQHVHHSAIAVLWKRNRNSAAYDVQEIMNFGLLKHSQARGD</sequence>
<gene>
    <name evidence="1" type="ORF">SEMRO_1435_G272340.1</name>
</gene>
<organism evidence="1 2">
    <name type="scientific">Seminavis robusta</name>
    <dbReference type="NCBI Taxonomy" id="568900"/>
    <lineage>
        <taxon>Eukaryota</taxon>
        <taxon>Sar</taxon>
        <taxon>Stramenopiles</taxon>
        <taxon>Ochrophyta</taxon>
        <taxon>Bacillariophyta</taxon>
        <taxon>Bacillariophyceae</taxon>
        <taxon>Bacillariophycidae</taxon>
        <taxon>Naviculales</taxon>
        <taxon>Naviculaceae</taxon>
        <taxon>Seminavis</taxon>
    </lineage>
</organism>
<comment type="caution">
    <text evidence="1">The sequence shown here is derived from an EMBL/GenBank/DDBJ whole genome shotgun (WGS) entry which is preliminary data.</text>
</comment>
<accession>A0A9N8HUV9</accession>
<name>A0A9N8HUV9_9STRA</name>
<proteinExistence type="predicted"/>
<dbReference type="Proteomes" id="UP001153069">
    <property type="component" value="Unassembled WGS sequence"/>
</dbReference>
<dbReference type="AlphaFoldDB" id="A0A9N8HUV9"/>
<reference evidence="1" key="1">
    <citation type="submission" date="2020-06" db="EMBL/GenBank/DDBJ databases">
        <authorList>
            <consortium name="Plant Systems Biology data submission"/>
        </authorList>
    </citation>
    <scope>NUCLEOTIDE SEQUENCE</scope>
    <source>
        <strain evidence="1">D6</strain>
    </source>
</reference>
<protein>
    <submittedName>
        <fullName evidence="1">Uncharacterized protein</fullName>
    </submittedName>
</protein>
<keyword evidence="2" id="KW-1185">Reference proteome</keyword>